<reference evidence="10 11" key="1">
    <citation type="submission" date="2016-10" db="EMBL/GenBank/DDBJ databases">
        <authorList>
            <person name="de Groot N.N."/>
        </authorList>
    </citation>
    <scope>NUCLEOTIDE SEQUENCE [LARGE SCALE GENOMIC DNA]</scope>
    <source>
        <strain evidence="10 11">DSM 23042</strain>
    </source>
</reference>
<dbReference type="InterPro" id="IPR003819">
    <property type="entry name" value="TauD/TfdA-like"/>
</dbReference>
<dbReference type="CDD" id="cd00250">
    <property type="entry name" value="CAS_like"/>
    <property type="match status" value="1"/>
</dbReference>
<dbReference type="Proteomes" id="UP000198885">
    <property type="component" value="Unassembled WGS sequence"/>
</dbReference>
<dbReference type="InterPro" id="IPR010376">
    <property type="entry name" value="GBBH-like_N"/>
</dbReference>
<dbReference type="OrthoDB" id="979809at2"/>
<dbReference type="Gene3D" id="3.60.130.10">
    <property type="entry name" value="Clavaminate synthase-like"/>
    <property type="match status" value="1"/>
</dbReference>
<evidence type="ECO:0000256" key="4">
    <source>
        <dbReference type="ARBA" id="ARBA00022723"/>
    </source>
</evidence>
<evidence type="ECO:0000259" key="9">
    <source>
        <dbReference type="Pfam" id="PF06155"/>
    </source>
</evidence>
<dbReference type="InterPro" id="IPR042098">
    <property type="entry name" value="TauD-like_sf"/>
</dbReference>
<evidence type="ECO:0000313" key="11">
    <source>
        <dbReference type="Proteomes" id="UP000198885"/>
    </source>
</evidence>
<dbReference type="SUPFAM" id="SSF51197">
    <property type="entry name" value="Clavaminate synthase-like"/>
    <property type="match status" value="1"/>
</dbReference>
<feature type="domain" description="TauD/TfdA-like" evidence="8">
    <location>
        <begin position="116"/>
        <end position="353"/>
    </location>
</feature>
<keyword evidence="7" id="KW-0408">Iron</keyword>
<dbReference type="Pfam" id="PF06155">
    <property type="entry name" value="GBBH-like_N"/>
    <property type="match status" value="1"/>
</dbReference>
<dbReference type="GO" id="GO:0045329">
    <property type="term" value="P:carnitine biosynthetic process"/>
    <property type="evidence" value="ECO:0007669"/>
    <property type="project" value="TreeGrafter"/>
</dbReference>
<evidence type="ECO:0000313" key="10">
    <source>
        <dbReference type="EMBL" id="SES22371.1"/>
    </source>
</evidence>
<evidence type="ECO:0000259" key="8">
    <source>
        <dbReference type="Pfam" id="PF02668"/>
    </source>
</evidence>
<dbReference type="GO" id="GO:0016706">
    <property type="term" value="F:2-oxoglutarate-dependent dioxygenase activity"/>
    <property type="evidence" value="ECO:0007669"/>
    <property type="project" value="UniProtKB-ARBA"/>
</dbReference>
<comment type="cofactor">
    <cofactor evidence="1">
        <name>Fe(2+)</name>
        <dbReference type="ChEBI" id="CHEBI:29033"/>
    </cofactor>
</comment>
<dbReference type="PANTHER" id="PTHR10696:SF25">
    <property type="entry name" value="OXIDOREDUCTASE AIM17-RELATED"/>
    <property type="match status" value="1"/>
</dbReference>
<dbReference type="InterPro" id="IPR038492">
    <property type="entry name" value="GBBH-like_N_sf"/>
</dbReference>
<keyword evidence="6" id="KW-0560">Oxidoreductase</keyword>
<gene>
    <name evidence="10" type="ORF">SAMN04490244_107204</name>
</gene>
<keyword evidence="4" id="KW-0479">Metal-binding</keyword>
<protein>
    <submittedName>
        <fullName evidence="10">Gamma-butyrobetaine dioxygenase</fullName>
    </submittedName>
</protein>
<comment type="cofactor">
    <cofactor evidence="2">
        <name>L-ascorbate</name>
        <dbReference type="ChEBI" id="CHEBI:38290"/>
    </cofactor>
</comment>
<dbReference type="GO" id="GO:0046872">
    <property type="term" value="F:metal ion binding"/>
    <property type="evidence" value="ECO:0007669"/>
    <property type="project" value="UniProtKB-KW"/>
</dbReference>
<dbReference type="AlphaFoldDB" id="A0A1H9VLE8"/>
<dbReference type="Gene3D" id="3.30.2020.30">
    <property type="match status" value="1"/>
</dbReference>
<dbReference type="FunFam" id="3.60.130.10:FF:000001">
    <property type="entry name" value="Trimethyllysine dioxygenase, mitochondrial"/>
    <property type="match status" value="1"/>
</dbReference>
<evidence type="ECO:0000256" key="2">
    <source>
        <dbReference type="ARBA" id="ARBA00001961"/>
    </source>
</evidence>
<dbReference type="InterPro" id="IPR050411">
    <property type="entry name" value="AlphaKG_dependent_hydroxylases"/>
</dbReference>
<evidence type="ECO:0000256" key="5">
    <source>
        <dbReference type="ARBA" id="ARBA00022964"/>
    </source>
</evidence>
<dbReference type="STRING" id="641238.SAMN04490244_107204"/>
<organism evidence="10 11">
    <name type="scientific">Tranquillimonas rosea</name>
    <dbReference type="NCBI Taxonomy" id="641238"/>
    <lineage>
        <taxon>Bacteria</taxon>
        <taxon>Pseudomonadati</taxon>
        <taxon>Pseudomonadota</taxon>
        <taxon>Alphaproteobacteria</taxon>
        <taxon>Rhodobacterales</taxon>
        <taxon>Roseobacteraceae</taxon>
        <taxon>Tranquillimonas</taxon>
    </lineage>
</organism>
<keyword evidence="11" id="KW-1185">Reference proteome</keyword>
<keyword evidence="5 10" id="KW-0223">Dioxygenase</keyword>
<dbReference type="PANTHER" id="PTHR10696">
    <property type="entry name" value="GAMMA-BUTYROBETAINE HYDROXYLASE-RELATED"/>
    <property type="match status" value="1"/>
</dbReference>
<evidence type="ECO:0000256" key="3">
    <source>
        <dbReference type="ARBA" id="ARBA00008654"/>
    </source>
</evidence>
<comment type="similarity">
    <text evidence="3">Belongs to the gamma-BBH/TMLD family.</text>
</comment>
<evidence type="ECO:0000256" key="1">
    <source>
        <dbReference type="ARBA" id="ARBA00001954"/>
    </source>
</evidence>
<feature type="domain" description="Gamma-butyrobetaine hydroxylase-like N-terminal" evidence="9">
    <location>
        <begin position="9"/>
        <end position="85"/>
    </location>
</feature>
<dbReference type="RefSeq" id="WP_092694486.1">
    <property type="nucleotide sequence ID" value="NZ_FOGU01000007.1"/>
</dbReference>
<sequence>MQPSLITGAHGLKIRWSDGTVGEFPYIWLRDTDPSGFHPHTGERTFELTKVRLDVTPHHTEVTPDTLLVTWNDGETPSRFDLDWIKTHRPGQPRHDPADLAPVAWRADLGGEGVPRHDANGVLNSDSDLAKWLRDTKRFGLSIVTGLDDSTEAGMEVARRVGHLRETNFGLTFEVVSKPNPNNLAYTSDALPLHTDLTNQELPPGYQFLHCLANEAEGGGSTFCDGMTVAEDLRARDPEAFEVLSTVTVPFRFQDASTDIRSRKTVITLDTRGEVSELCFNAHLADILDLEPARMKSFYRAYRVLMEMTRDPAYGIALKLDGGEMVVFDNRRVLHGREAFDPSTGFRHLHGCYVDRGEWDSRLRVLDRSRN</sequence>
<name>A0A1H9VLE8_9RHOB</name>
<proteinExistence type="inferred from homology"/>
<evidence type="ECO:0000256" key="6">
    <source>
        <dbReference type="ARBA" id="ARBA00023002"/>
    </source>
</evidence>
<evidence type="ECO:0000256" key="7">
    <source>
        <dbReference type="ARBA" id="ARBA00023004"/>
    </source>
</evidence>
<dbReference type="EMBL" id="FOGU01000007">
    <property type="protein sequence ID" value="SES22371.1"/>
    <property type="molecule type" value="Genomic_DNA"/>
</dbReference>
<dbReference type="Pfam" id="PF02668">
    <property type="entry name" value="TauD"/>
    <property type="match status" value="1"/>
</dbReference>
<accession>A0A1H9VLE8</accession>